<dbReference type="Proteomes" id="UP000663828">
    <property type="component" value="Unassembled WGS sequence"/>
</dbReference>
<evidence type="ECO:0000259" key="1">
    <source>
        <dbReference type="Pfam" id="PF01823"/>
    </source>
</evidence>
<evidence type="ECO:0000313" key="2">
    <source>
        <dbReference type="EMBL" id="CAF1689775.1"/>
    </source>
</evidence>
<dbReference type="EMBL" id="CAJNOR010019624">
    <property type="protein sequence ID" value="CAF1689775.1"/>
    <property type="molecule type" value="Genomic_DNA"/>
</dbReference>
<accession>A0A816HKZ7</accession>
<evidence type="ECO:0000313" key="3">
    <source>
        <dbReference type="Proteomes" id="UP000663828"/>
    </source>
</evidence>
<comment type="caution">
    <text evidence="2">The sequence shown here is derived from an EMBL/GenBank/DDBJ whole genome shotgun (WGS) entry which is preliminary data.</text>
</comment>
<organism evidence="2 3">
    <name type="scientific">Adineta ricciae</name>
    <name type="common">Rotifer</name>
    <dbReference type="NCBI Taxonomy" id="249248"/>
    <lineage>
        <taxon>Eukaryota</taxon>
        <taxon>Metazoa</taxon>
        <taxon>Spiralia</taxon>
        <taxon>Gnathifera</taxon>
        <taxon>Rotifera</taxon>
        <taxon>Eurotatoria</taxon>
        <taxon>Bdelloidea</taxon>
        <taxon>Adinetida</taxon>
        <taxon>Adinetidae</taxon>
        <taxon>Adineta</taxon>
    </lineage>
</organism>
<sequence>DKIQLDSELFDTFNLHTSDYSSNFVGGGGLSLGFFKIGGSYSQEYKQVKMRQGKEKTVTLRNEFNHILVDVILDSSCALNPQVKREILKISDYISSNQLEMASYVAQVFVSRYGTHYISRLKLPSVDTRQQLSSRSWTHLIFQQHSARVRALVLRILTSTPKA</sequence>
<proteinExistence type="predicted"/>
<gene>
    <name evidence="2" type="ORF">XAT740_LOCUS63448</name>
</gene>
<feature type="non-terminal residue" evidence="2">
    <location>
        <position position="1"/>
    </location>
</feature>
<dbReference type="Pfam" id="PF01823">
    <property type="entry name" value="MACPF"/>
    <property type="match status" value="1"/>
</dbReference>
<dbReference type="InterPro" id="IPR020864">
    <property type="entry name" value="MACPF"/>
</dbReference>
<dbReference type="AlphaFoldDB" id="A0A816HKZ7"/>
<feature type="domain" description="MACPF" evidence="1">
    <location>
        <begin position="39"/>
        <end position="123"/>
    </location>
</feature>
<reference evidence="2" key="1">
    <citation type="submission" date="2021-02" db="EMBL/GenBank/DDBJ databases">
        <authorList>
            <person name="Nowell W R."/>
        </authorList>
    </citation>
    <scope>NUCLEOTIDE SEQUENCE</scope>
</reference>
<keyword evidence="3" id="KW-1185">Reference proteome</keyword>
<name>A0A816HKZ7_ADIRI</name>
<protein>
    <recommendedName>
        <fullName evidence="1">MACPF domain-containing protein</fullName>
    </recommendedName>
</protein>